<evidence type="ECO:0000313" key="2">
    <source>
        <dbReference type="EMBL" id="KAK6763529.1"/>
    </source>
</evidence>
<evidence type="ECO:0000313" key="3">
    <source>
        <dbReference type="Proteomes" id="UP001303046"/>
    </source>
</evidence>
<gene>
    <name evidence="2" type="primary">Necator_chrX.g24179</name>
    <name evidence="2" type="ORF">RB195_024014</name>
</gene>
<feature type="region of interest" description="Disordered" evidence="1">
    <location>
        <begin position="51"/>
        <end position="79"/>
    </location>
</feature>
<reference evidence="2 3" key="1">
    <citation type="submission" date="2023-08" db="EMBL/GenBank/DDBJ databases">
        <title>A Necator americanus chromosomal reference genome.</title>
        <authorList>
            <person name="Ilik V."/>
            <person name="Petrzelkova K.J."/>
            <person name="Pardy F."/>
            <person name="Fuh T."/>
            <person name="Niatou-Singa F.S."/>
            <person name="Gouil Q."/>
            <person name="Baker L."/>
            <person name="Ritchie M.E."/>
            <person name="Jex A.R."/>
            <person name="Gazzola D."/>
            <person name="Li H."/>
            <person name="Toshio Fujiwara R."/>
            <person name="Zhan B."/>
            <person name="Aroian R.V."/>
            <person name="Pafco B."/>
            <person name="Schwarz E.M."/>
        </authorList>
    </citation>
    <scope>NUCLEOTIDE SEQUENCE [LARGE SCALE GENOMIC DNA]</scope>
    <source>
        <strain evidence="2 3">Aroian</strain>
        <tissue evidence="2">Whole animal</tissue>
    </source>
</reference>
<feature type="region of interest" description="Disordered" evidence="1">
    <location>
        <begin position="226"/>
        <end position="251"/>
    </location>
</feature>
<dbReference type="EMBL" id="JAVFWL010000006">
    <property type="protein sequence ID" value="KAK6763529.1"/>
    <property type="molecule type" value="Genomic_DNA"/>
</dbReference>
<proteinExistence type="predicted"/>
<feature type="compositionally biased region" description="Low complexity" evidence="1">
    <location>
        <begin position="51"/>
        <end position="68"/>
    </location>
</feature>
<feature type="compositionally biased region" description="Low complexity" evidence="1">
    <location>
        <begin position="226"/>
        <end position="236"/>
    </location>
</feature>
<evidence type="ECO:0000256" key="1">
    <source>
        <dbReference type="SAM" id="MobiDB-lite"/>
    </source>
</evidence>
<protein>
    <submittedName>
        <fullName evidence="2">Uncharacterized protein</fullName>
    </submittedName>
</protein>
<comment type="caution">
    <text evidence="2">The sequence shown here is derived from an EMBL/GenBank/DDBJ whole genome shotgun (WGS) entry which is preliminary data.</text>
</comment>
<sequence length="251" mass="28546">MRGKRHRTVSCEKTEASKMPFNQKDRRYHGMARTIADVKDNLKDRAATIVPPTTTRPARQRQPPLRLQPDPKMKTGSYSPAQCTQQCLIQLPDLDLVSEQVRGQINHLHNSSKDTTGAAERNNSWHDIFPQILDVAPTLDVFSLKSAHGLLEHSRKARNWTSEKKRCNKAEEMMMERKIVPKKLKPLDGEALAFVKLRYKDIAKYILAGVLTGRWIVQRNQYLGSSSRASTQTSTTKPRSTNSNKRRCGGR</sequence>
<organism evidence="2 3">
    <name type="scientific">Necator americanus</name>
    <name type="common">Human hookworm</name>
    <dbReference type="NCBI Taxonomy" id="51031"/>
    <lineage>
        <taxon>Eukaryota</taxon>
        <taxon>Metazoa</taxon>
        <taxon>Ecdysozoa</taxon>
        <taxon>Nematoda</taxon>
        <taxon>Chromadorea</taxon>
        <taxon>Rhabditida</taxon>
        <taxon>Rhabditina</taxon>
        <taxon>Rhabditomorpha</taxon>
        <taxon>Strongyloidea</taxon>
        <taxon>Ancylostomatidae</taxon>
        <taxon>Bunostominae</taxon>
        <taxon>Necator</taxon>
    </lineage>
</organism>
<accession>A0ABR1ELG3</accession>
<dbReference type="Proteomes" id="UP001303046">
    <property type="component" value="Unassembled WGS sequence"/>
</dbReference>
<keyword evidence="3" id="KW-1185">Reference proteome</keyword>
<name>A0ABR1ELG3_NECAM</name>